<evidence type="ECO:0000313" key="2">
    <source>
        <dbReference type="EMBL" id="KAF2153889.1"/>
    </source>
</evidence>
<gene>
    <name evidence="2" type="ORF">K461DRAFT_118166</name>
</gene>
<reference evidence="2" key="1">
    <citation type="journal article" date="2020" name="Stud. Mycol.">
        <title>101 Dothideomycetes genomes: a test case for predicting lifestyles and emergence of pathogens.</title>
        <authorList>
            <person name="Haridas S."/>
            <person name="Albert R."/>
            <person name="Binder M."/>
            <person name="Bloem J."/>
            <person name="Labutti K."/>
            <person name="Salamov A."/>
            <person name="Andreopoulos B."/>
            <person name="Baker S."/>
            <person name="Barry K."/>
            <person name="Bills G."/>
            <person name="Bluhm B."/>
            <person name="Cannon C."/>
            <person name="Castanera R."/>
            <person name="Culley D."/>
            <person name="Daum C."/>
            <person name="Ezra D."/>
            <person name="Gonzalez J."/>
            <person name="Henrissat B."/>
            <person name="Kuo A."/>
            <person name="Liang C."/>
            <person name="Lipzen A."/>
            <person name="Lutzoni F."/>
            <person name="Magnuson J."/>
            <person name="Mondo S."/>
            <person name="Nolan M."/>
            <person name="Ohm R."/>
            <person name="Pangilinan J."/>
            <person name="Park H.-J."/>
            <person name="Ramirez L."/>
            <person name="Alfaro M."/>
            <person name="Sun H."/>
            <person name="Tritt A."/>
            <person name="Yoshinaga Y."/>
            <person name="Zwiers L.-H."/>
            <person name="Turgeon B."/>
            <person name="Goodwin S."/>
            <person name="Spatafora J."/>
            <person name="Crous P."/>
            <person name="Grigoriev I."/>
        </authorList>
    </citation>
    <scope>NUCLEOTIDE SEQUENCE</scope>
    <source>
        <strain evidence="2">CBS 260.36</strain>
    </source>
</reference>
<sequence>MSTTKTKSVRGIAGRPLARPAARVTITAGRGGKGSRECWSGRVDSWTRGHSYKRPQHGAGQKRSSDRKIKGRG</sequence>
<name>A0A9P4J7Q5_9PEZI</name>
<dbReference type="EMBL" id="ML996084">
    <property type="protein sequence ID" value="KAF2153889.1"/>
    <property type="molecule type" value="Genomic_DNA"/>
</dbReference>
<feature type="region of interest" description="Disordered" evidence="1">
    <location>
        <begin position="26"/>
        <end position="73"/>
    </location>
</feature>
<protein>
    <submittedName>
        <fullName evidence="2">Uncharacterized protein</fullName>
    </submittedName>
</protein>
<comment type="caution">
    <text evidence="2">The sequence shown here is derived from an EMBL/GenBank/DDBJ whole genome shotgun (WGS) entry which is preliminary data.</text>
</comment>
<accession>A0A9P4J7Q5</accession>
<keyword evidence="3" id="KW-1185">Reference proteome</keyword>
<proteinExistence type="predicted"/>
<evidence type="ECO:0000313" key="3">
    <source>
        <dbReference type="Proteomes" id="UP000799439"/>
    </source>
</evidence>
<dbReference type="Proteomes" id="UP000799439">
    <property type="component" value="Unassembled WGS sequence"/>
</dbReference>
<dbReference type="AlphaFoldDB" id="A0A9P4J7Q5"/>
<feature type="compositionally biased region" description="Basic and acidic residues" evidence="1">
    <location>
        <begin position="63"/>
        <end position="73"/>
    </location>
</feature>
<organism evidence="2 3">
    <name type="scientific">Myriangium duriaei CBS 260.36</name>
    <dbReference type="NCBI Taxonomy" id="1168546"/>
    <lineage>
        <taxon>Eukaryota</taxon>
        <taxon>Fungi</taxon>
        <taxon>Dikarya</taxon>
        <taxon>Ascomycota</taxon>
        <taxon>Pezizomycotina</taxon>
        <taxon>Dothideomycetes</taxon>
        <taxon>Dothideomycetidae</taxon>
        <taxon>Myriangiales</taxon>
        <taxon>Myriangiaceae</taxon>
        <taxon>Myriangium</taxon>
    </lineage>
</organism>
<evidence type="ECO:0000256" key="1">
    <source>
        <dbReference type="SAM" id="MobiDB-lite"/>
    </source>
</evidence>